<proteinExistence type="inferred from homology"/>
<dbReference type="InterPro" id="IPR002583">
    <property type="entry name" value="Ribosomal_bS20"/>
</dbReference>
<reference evidence="8" key="1">
    <citation type="journal article" date="2020" name="mSystems">
        <title>Genome- and Community-Level Interaction Insights into Carbon Utilization and Element Cycling Functions of Hydrothermarchaeota in Hydrothermal Sediment.</title>
        <authorList>
            <person name="Zhou Z."/>
            <person name="Liu Y."/>
            <person name="Xu W."/>
            <person name="Pan J."/>
            <person name="Luo Z.H."/>
            <person name="Li M."/>
        </authorList>
    </citation>
    <scope>NUCLEOTIDE SEQUENCE [LARGE SCALE GENOMIC DNA]</scope>
    <source>
        <strain evidence="8">HyVt-365</strain>
    </source>
</reference>
<name>A0A7C1P639_UNCKA</name>
<keyword evidence="1 6" id="KW-0699">rRNA-binding</keyword>
<keyword evidence="4 6" id="KW-0687">Ribonucleoprotein</keyword>
<feature type="region of interest" description="Disordered" evidence="7">
    <location>
        <begin position="1"/>
        <end position="26"/>
    </location>
</feature>
<dbReference type="SUPFAM" id="SSF46992">
    <property type="entry name" value="Ribosomal protein S20"/>
    <property type="match status" value="1"/>
</dbReference>
<evidence type="ECO:0000313" key="8">
    <source>
        <dbReference type="EMBL" id="HEB13931.1"/>
    </source>
</evidence>
<comment type="function">
    <text evidence="6">Binds directly to 16S ribosomal RNA.</text>
</comment>
<dbReference type="GO" id="GO:0006412">
    <property type="term" value="P:translation"/>
    <property type="evidence" value="ECO:0007669"/>
    <property type="project" value="UniProtKB-UniRule"/>
</dbReference>
<dbReference type="Pfam" id="PF01649">
    <property type="entry name" value="Ribosomal_S20p"/>
    <property type="match status" value="1"/>
</dbReference>
<dbReference type="GO" id="GO:1990904">
    <property type="term" value="C:ribonucleoprotein complex"/>
    <property type="evidence" value="ECO:0007669"/>
    <property type="project" value="UniProtKB-KW"/>
</dbReference>
<evidence type="ECO:0000256" key="7">
    <source>
        <dbReference type="SAM" id="MobiDB-lite"/>
    </source>
</evidence>
<evidence type="ECO:0000256" key="4">
    <source>
        <dbReference type="ARBA" id="ARBA00023274"/>
    </source>
</evidence>
<protein>
    <recommendedName>
        <fullName evidence="5 6">Small ribosomal subunit protein bS20</fullName>
    </recommendedName>
</protein>
<keyword evidence="3 6" id="KW-0689">Ribosomal protein</keyword>
<dbReference type="InterPro" id="IPR036510">
    <property type="entry name" value="Ribosomal_bS20_sf"/>
</dbReference>
<dbReference type="NCBIfam" id="TIGR00029">
    <property type="entry name" value="S20"/>
    <property type="match status" value="1"/>
</dbReference>
<sequence length="75" mass="8667">MPHLKSAFKNLRKSKKRAEQNKEAKERVKKLLKGPVTEKTLPKIYKAIDKAAKRNIYPKNKAARLKSKLARQLAK</sequence>
<evidence type="ECO:0000256" key="1">
    <source>
        <dbReference type="ARBA" id="ARBA00022730"/>
    </source>
</evidence>
<dbReference type="GO" id="GO:0003735">
    <property type="term" value="F:structural constituent of ribosome"/>
    <property type="evidence" value="ECO:0007669"/>
    <property type="project" value="InterPro"/>
</dbReference>
<evidence type="ECO:0000256" key="3">
    <source>
        <dbReference type="ARBA" id="ARBA00022980"/>
    </source>
</evidence>
<organism evidence="8">
    <name type="scientific">candidate division WWE3 bacterium</name>
    <dbReference type="NCBI Taxonomy" id="2053526"/>
    <lineage>
        <taxon>Bacteria</taxon>
        <taxon>Katanobacteria</taxon>
    </lineage>
</organism>
<dbReference type="AlphaFoldDB" id="A0A7C1P639"/>
<feature type="compositionally biased region" description="Basic and acidic residues" evidence="7">
    <location>
        <begin position="17"/>
        <end position="26"/>
    </location>
</feature>
<comment type="caution">
    <text evidence="8">The sequence shown here is derived from an EMBL/GenBank/DDBJ whole genome shotgun (WGS) entry which is preliminary data.</text>
</comment>
<keyword evidence="2 6" id="KW-0694">RNA-binding</keyword>
<dbReference type="GO" id="GO:0019843">
    <property type="term" value="F:rRNA binding"/>
    <property type="evidence" value="ECO:0007669"/>
    <property type="project" value="UniProtKB-UniRule"/>
</dbReference>
<evidence type="ECO:0000256" key="5">
    <source>
        <dbReference type="ARBA" id="ARBA00035136"/>
    </source>
</evidence>
<dbReference type="GO" id="GO:0005840">
    <property type="term" value="C:ribosome"/>
    <property type="evidence" value="ECO:0007669"/>
    <property type="project" value="UniProtKB-KW"/>
</dbReference>
<comment type="similarity">
    <text evidence="6">Belongs to the bacterial ribosomal protein bS20 family.</text>
</comment>
<evidence type="ECO:0000256" key="2">
    <source>
        <dbReference type="ARBA" id="ARBA00022884"/>
    </source>
</evidence>
<gene>
    <name evidence="6" type="primary">rpsT</name>
    <name evidence="8" type="ORF">ENI09_00765</name>
</gene>
<dbReference type="EMBL" id="DRHH01000032">
    <property type="protein sequence ID" value="HEB13931.1"/>
    <property type="molecule type" value="Genomic_DNA"/>
</dbReference>
<dbReference type="Gene3D" id="1.20.58.110">
    <property type="entry name" value="Ribosomal protein S20"/>
    <property type="match status" value="1"/>
</dbReference>
<evidence type="ECO:0000256" key="6">
    <source>
        <dbReference type="HAMAP-Rule" id="MF_00500"/>
    </source>
</evidence>
<dbReference type="Proteomes" id="UP000885744">
    <property type="component" value="Unassembled WGS sequence"/>
</dbReference>
<accession>A0A7C1P639</accession>
<dbReference type="HAMAP" id="MF_00500">
    <property type="entry name" value="Ribosomal_bS20"/>
    <property type="match status" value="1"/>
</dbReference>